<keyword evidence="1" id="KW-0808">Transferase</keyword>
<evidence type="ECO:0000313" key="4">
    <source>
        <dbReference type="EMBL" id="QSI76680.1"/>
    </source>
</evidence>
<dbReference type="Proteomes" id="UP000663570">
    <property type="component" value="Chromosome"/>
</dbReference>
<dbReference type="PROSITE" id="PS51186">
    <property type="entry name" value="GNAT"/>
    <property type="match status" value="1"/>
</dbReference>
<feature type="domain" description="N-acetyltransferase" evidence="3">
    <location>
        <begin position="4"/>
        <end position="150"/>
    </location>
</feature>
<proteinExistence type="predicted"/>
<reference evidence="4 5" key="1">
    <citation type="submission" date="2021-02" db="EMBL/GenBank/DDBJ databases">
        <title>Niveibacterium changnyeongensis HC41.</title>
        <authorList>
            <person name="Kang M."/>
        </authorList>
    </citation>
    <scope>NUCLEOTIDE SEQUENCE [LARGE SCALE GENOMIC DNA]</scope>
    <source>
        <strain evidence="4 5">HC41</strain>
    </source>
</reference>
<dbReference type="Pfam" id="PF00583">
    <property type="entry name" value="Acetyltransf_1"/>
    <property type="match status" value="1"/>
</dbReference>
<dbReference type="InterPro" id="IPR000182">
    <property type="entry name" value="GNAT_dom"/>
</dbReference>
<dbReference type="PANTHER" id="PTHR43877:SF2">
    <property type="entry name" value="AMINOALKYLPHOSPHONATE N-ACETYLTRANSFERASE-RELATED"/>
    <property type="match status" value="1"/>
</dbReference>
<accession>A0ABX7M4L5</accession>
<dbReference type="PANTHER" id="PTHR43877">
    <property type="entry name" value="AMINOALKYLPHOSPHONATE N-ACETYLTRANSFERASE-RELATED-RELATED"/>
    <property type="match status" value="1"/>
</dbReference>
<dbReference type="EMBL" id="CP071060">
    <property type="protein sequence ID" value="QSI76680.1"/>
    <property type="molecule type" value="Genomic_DNA"/>
</dbReference>
<organism evidence="4 5">
    <name type="scientific">Niveibacterium microcysteis</name>
    <dbReference type="NCBI Taxonomy" id="2811415"/>
    <lineage>
        <taxon>Bacteria</taxon>
        <taxon>Pseudomonadati</taxon>
        <taxon>Pseudomonadota</taxon>
        <taxon>Betaproteobacteria</taxon>
        <taxon>Rhodocyclales</taxon>
        <taxon>Rhodocyclaceae</taxon>
        <taxon>Niveibacterium</taxon>
    </lineage>
</organism>
<keyword evidence="2" id="KW-0012">Acyltransferase</keyword>
<evidence type="ECO:0000313" key="5">
    <source>
        <dbReference type="Proteomes" id="UP000663570"/>
    </source>
</evidence>
<sequence length="150" mass="16520">MTQISTRLATANDVDALAVLFDAYRQFYQQAADLPLAAAFIRERLVRHQSFVFVAESAAGEMLGFCQLYPSFCSLVAAPIVILNDLFVLPAARKAGAGAALLQAAEAFARAQRFARMELTTAKTNLIAQSLYASQGWQRDEVYYAYNKVL</sequence>
<name>A0ABX7M4L5_9RHOO</name>
<evidence type="ECO:0000256" key="2">
    <source>
        <dbReference type="ARBA" id="ARBA00023315"/>
    </source>
</evidence>
<evidence type="ECO:0000259" key="3">
    <source>
        <dbReference type="PROSITE" id="PS51186"/>
    </source>
</evidence>
<evidence type="ECO:0000256" key="1">
    <source>
        <dbReference type="ARBA" id="ARBA00022679"/>
    </source>
</evidence>
<keyword evidence="5" id="KW-1185">Reference proteome</keyword>
<dbReference type="InterPro" id="IPR016181">
    <property type="entry name" value="Acyl_CoA_acyltransferase"/>
</dbReference>
<protein>
    <submittedName>
        <fullName evidence="4">GNAT family N-acetyltransferase</fullName>
    </submittedName>
</protein>
<gene>
    <name evidence="4" type="ORF">JY500_19815</name>
</gene>
<dbReference type="SUPFAM" id="SSF55729">
    <property type="entry name" value="Acyl-CoA N-acyltransferases (Nat)"/>
    <property type="match status" value="1"/>
</dbReference>
<dbReference type="InterPro" id="IPR050832">
    <property type="entry name" value="Bact_Acetyltransf"/>
</dbReference>
<dbReference type="RefSeq" id="WP_206254317.1">
    <property type="nucleotide sequence ID" value="NZ_CP071060.1"/>
</dbReference>
<dbReference type="Gene3D" id="3.40.630.30">
    <property type="match status" value="1"/>
</dbReference>